<dbReference type="Proteomes" id="UP000826656">
    <property type="component" value="Unassembled WGS sequence"/>
</dbReference>
<keyword evidence="2" id="KW-1133">Transmembrane helix</keyword>
<evidence type="ECO:0000256" key="2">
    <source>
        <dbReference type="SAM" id="Phobius"/>
    </source>
</evidence>
<organism evidence="3 4">
    <name type="scientific">Solanum tuberosum</name>
    <name type="common">Potato</name>
    <dbReference type="NCBI Taxonomy" id="4113"/>
    <lineage>
        <taxon>Eukaryota</taxon>
        <taxon>Viridiplantae</taxon>
        <taxon>Streptophyta</taxon>
        <taxon>Embryophyta</taxon>
        <taxon>Tracheophyta</taxon>
        <taxon>Spermatophyta</taxon>
        <taxon>Magnoliopsida</taxon>
        <taxon>eudicotyledons</taxon>
        <taxon>Gunneridae</taxon>
        <taxon>Pentapetalae</taxon>
        <taxon>asterids</taxon>
        <taxon>lamiids</taxon>
        <taxon>Solanales</taxon>
        <taxon>Solanaceae</taxon>
        <taxon>Solanoideae</taxon>
        <taxon>Solaneae</taxon>
        <taxon>Solanum</taxon>
    </lineage>
</organism>
<accession>A0ABQ7US72</accession>
<name>A0ABQ7US72_SOLTU</name>
<feature type="region of interest" description="Disordered" evidence="1">
    <location>
        <begin position="1"/>
        <end position="25"/>
    </location>
</feature>
<evidence type="ECO:0000313" key="4">
    <source>
        <dbReference type="Proteomes" id="UP000826656"/>
    </source>
</evidence>
<proteinExistence type="predicted"/>
<evidence type="ECO:0000256" key="1">
    <source>
        <dbReference type="SAM" id="MobiDB-lite"/>
    </source>
</evidence>
<comment type="caution">
    <text evidence="3">The sequence shown here is derived from an EMBL/GenBank/DDBJ whole genome shotgun (WGS) entry which is preliminary data.</text>
</comment>
<evidence type="ECO:0000313" key="3">
    <source>
        <dbReference type="EMBL" id="KAH0754707.1"/>
    </source>
</evidence>
<dbReference type="EMBL" id="JAIVGD010000018">
    <property type="protein sequence ID" value="KAH0754707.1"/>
    <property type="molecule type" value="Genomic_DNA"/>
</dbReference>
<keyword evidence="2" id="KW-0812">Transmembrane</keyword>
<gene>
    <name evidence="3" type="ORF">KY290_024977</name>
</gene>
<keyword evidence="2" id="KW-0472">Membrane</keyword>
<feature type="transmembrane region" description="Helical" evidence="2">
    <location>
        <begin position="101"/>
        <end position="120"/>
    </location>
</feature>
<reference evidence="3 4" key="1">
    <citation type="journal article" date="2021" name="bioRxiv">
        <title>Chromosome-scale and haplotype-resolved genome assembly of a tetraploid potato cultivar.</title>
        <authorList>
            <person name="Sun H."/>
            <person name="Jiao W.-B."/>
            <person name="Krause K."/>
            <person name="Campoy J.A."/>
            <person name="Goel M."/>
            <person name="Folz-Donahue K."/>
            <person name="Kukat C."/>
            <person name="Huettel B."/>
            <person name="Schneeberger K."/>
        </authorList>
    </citation>
    <scope>NUCLEOTIDE SEQUENCE [LARGE SCALE GENOMIC DNA]</scope>
    <source>
        <strain evidence="3">SolTubOtavaFocal</strain>
        <tissue evidence="3">Leaves</tissue>
    </source>
</reference>
<keyword evidence="4" id="KW-1185">Reference proteome</keyword>
<protein>
    <submittedName>
        <fullName evidence="3">Uncharacterized protein</fullName>
    </submittedName>
</protein>
<sequence length="121" mass="13001">MISSLPLQPPPSPSTPARHRDTIALSGETSVPPLLSSLPSLPFPLLLSARTTPPASSVTATTAAGGEQAVTRPPPISKLQQTSNVVTTKTKHFDRDGSLQIFPRWVVLFIGVLPYLEFLYK</sequence>
<feature type="region of interest" description="Disordered" evidence="1">
    <location>
        <begin position="56"/>
        <end position="83"/>
    </location>
</feature>